<proteinExistence type="predicted"/>
<feature type="region of interest" description="Disordered" evidence="6">
    <location>
        <begin position="900"/>
        <end position="930"/>
    </location>
</feature>
<dbReference type="SMART" id="SM00777">
    <property type="entry name" value="Mad3_BUB1_I"/>
    <property type="match status" value="1"/>
</dbReference>
<dbReference type="InterPro" id="IPR000719">
    <property type="entry name" value="Prot_kinase_dom"/>
</dbReference>
<dbReference type="Pfam" id="PF00069">
    <property type="entry name" value="Pkinase"/>
    <property type="match status" value="1"/>
</dbReference>
<protein>
    <recommendedName>
        <fullName evidence="11">Mitotic checkpoint serine/threonine-protein kinase BUB1</fullName>
    </recommendedName>
</protein>
<dbReference type="GO" id="GO:0004672">
    <property type="term" value="F:protein kinase activity"/>
    <property type="evidence" value="ECO:0007669"/>
    <property type="project" value="InterPro"/>
</dbReference>
<dbReference type="PANTHER" id="PTHR14030:SF4">
    <property type="entry name" value="BUB1 KINASE, ISOFORM A-RELATED"/>
    <property type="match status" value="1"/>
</dbReference>
<comment type="caution">
    <text evidence="9">The sequence shown here is derived from an EMBL/GenBank/DDBJ whole genome shotgun (WGS) entry which is preliminary data.</text>
</comment>
<keyword evidence="5" id="KW-0175">Coiled coil</keyword>
<dbReference type="Gene3D" id="1.25.40.430">
    <property type="match status" value="1"/>
</dbReference>
<name>A0AAE0YYP2_9GAST</name>
<dbReference type="EMBL" id="JAWDGP010005112">
    <property type="protein sequence ID" value="KAK3759558.1"/>
    <property type="molecule type" value="Genomic_DNA"/>
</dbReference>
<dbReference type="GO" id="GO:0005524">
    <property type="term" value="F:ATP binding"/>
    <property type="evidence" value="ECO:0007669"/>
    <property type="project" value="InterPro"/>
</dbReference>
<feature type="region of interest" description="Disordered" evidence="6">
    <location>
        <begin position="860"/>
        <end position="879"/>
    </location>
</feature>
<organism evidence="9 10">
    <name type="scientific">Elysia crispata</name>
    <name type="common">lettuce slug</name>
    <dbReference type="NCBI Taxonomy" id="231223"/>
    <lineage>
        <taxon>Eukaryota</taxon>
        <taxon>Metazoa</taxon>
        <taxon>Spiralia</taxon>
        <taxon>Lophotrochozoa</taxon>
        <taxon>Mollusca</taxon>
        <taxon>Gastropoda</taxon>
        <taxon>Heterobranchia</taxon>
        <taxon>Euthyneura</taxon>
        <taxon>Panpulmonata</taxon>
        <taxon>Sacoglossa</taxon>
        <taxon>Placobranchoidea</taxon>
        <taxon>Plakobranchidae</taxon>
        <taxon>Elysia</taxon>
    </lineage>
</organism>
<dbReference type="SMART" id="SM00220">
    <property type="entry name" value="S_TKc"/>
    <property type="match status" value="1"/>
</dbReference>
<sequence>METDNHEWELSKENVQPLKQGRHMSALVAALHSDQGNGDEQLIIKTQQSEFEMELRTYSGDDPLDVWDRYIKWTEQYYPKGGHEGQLMKLIEQCLKLFQNDLKYSNDLRFIQVWLKFANLTEDPVEVFNYMFDIGVGLAVAQVYIEWATALERKGDLKRADAIYFEGLNRCTQFKDILKQSLLQFQSRVAQNITLQREERHAPTMLGREEKETRSALSRLKTHGNRQKVGVTRTGSATLGFAGTFKTNQGAPPKQKAGKSFDIFCDENVPPSLQPQQTDEWQSLPVKAVTNRENEKKPGIWKGVKAKQTPTSATSVSQVAPFEIHEDDCDSLQSHAPKTQMINSQPLSSWKATNNHDVLDTLRQPIFAPNTGTPMYQKEKIYKGTMEFSFEELRANSYWKRRAKREEEKREEDRKQREEWVKKQLEQQQAKIAALEAALLQTRLGGVPSSVNQSETGLSGSFYTPTDQVLHSSGQTISTGSAQSYSPQMMDTGASNSFPSHPAVQKNNFQVPSHNLSASRERAFQLPDHLRSSTPMEEDGDSSLPHLSHPKPVLSSKMTDTTPDNNMNNFSSVTGSSGRGQDMLTPSFAGQALPSSESRELEDGLSQQNQGRSSSSSADPTPKAFNVERTSIGAPSPTVYTKEAYKDILGMFNTTFDTDSFTGPTGSSKTPSKSVEVSIEKPAGDLQVYEDFMQTDTPAAPKAAFFIHEDTSDECGMDAGKGDHNVNMSRGSASSRKNGVAMTRQLGFVIHQDTMDENARAIPTPEAIECPPDGEAFKIWYGELQDENTCLKAKPVKQSIRRGLAFASTSGAMSCKSDDMETLPDISHYPEPTIEFQAKHDQTLAPLDHFTHHAMAASTPFTSGQNRSLNPPNPETSNLLAATASSTSVSITGSLVSTLGATQTTPSKNLSPIMEGSNENSNDDMKSLHSTAASSSNILLRTRHGSSLSQGPGPVREVLDDCNVSMQDEEQLKSALFIHNGDLNHLRHHQIDTTTYIPEQELEEATLALLSASIRIDPKDPFDDATIDHFLATLDPPLQDYPNYVRCKQLLPHCENDHPFDEFITFDKCIGKGGYAKVWKVIKFPDDMSAGTLSGIVQEDKALKIQKSGGQWEFYISSALQWRLRQLNRPVDVIPAILSIEKVYIFDNGSALEMEYMAGGSILNLVNIYKQKAGLKDGVEPFACLLTIQLLHLFEQMHSCHIIHGDVKPDNFLVAGLPDVSQELCDFQRPLVKLIDFGQSIDMTMFPPETTFTAKVETSGFQCIEMKTNRPWTYQTDLFGLAGTIHVVLFGSYMNVFQEHGVWRTTGNFVRKWNTALWKQLFHQLLNVPSCWQLPDLVALRTQFENHFRQNLTLSYSPWVRRLHLELNSS</sequence>
<dbReference type="GO" id="GO:0000776">
    <property type="term" value="C:kinetochore"/>
    <property type="evidence" value="ECO:0007669"/>
    <property type="project" value="UniProtKB-KW"/>
</dbReference>
<evidence type="ECO:0000259" key="8">
    <source>
        <dbReference type="PROSITE" id="PS51489"/>
    </source>
</evidence>
<dbReference type="Gene3D" id="6.10.130.20">
    <property type="match status" value="1"/>
</dbReference>
<evidence type="ECO:0000256" key="5">
    <source>
        <dbReference type="SAM" id="Coils"/>
    </source>
</evidence>
<dbReference type="Proteomes" id="UP001283361">
    <property type="component" value="Unassembled WGS sequence"/>
</dbReference>
<dbReference type="GO" id="GO:0005634">
    <property type="term" value="C:nucleus"/>
    <property type="evidence" value="ECO:0007669"/>
    <property type="project" value="TreeGrafter"/>
</dbReference>
<dbReference type="InterPro" id="IPR008271">
    <property type="entry name" value="Ser/Thr_kinase_AS"/>
</dbReference>
<evidence type="ECO:0000259" key="7">
    <source>
        <dbReference type="PROSITE" id="PS50011"/>
    </source>
</evidence>
<dbReference type="PROSITE" id="PS00108">
    <property type="entry name" value="PROTEIN_KINASE_ST"/>
    <property type="match status" value="1"/>
</dbReference>
<feature type="domain" description="BUB1 N-terminal" evidence="8">
    <location>
        <begin position="51"/>
        <end position="206"/>
    </location>
</feature>
<dbReference type="GO" id="GO:0051754">
    <property type="term" value="P:meiotic sister chromatid cohesion, centromeric"/>
    <property type="evidence" value="ECO:0007669"/>
    <property type="project" value="TreeGrafter"/>
</dbReference>
<keyword evidence="10" id="KW-1185">Reference proteome</keyword>
<feature type="region of interest" description="Disordered" evidence="6">
    <location>
        <begin position="448"/>
        <end position="507"/>
    </location>
</feature>
<dbReference type="PROSITE" id="PS51489">
    <property type="entry name" value="BUB1_N"/>
    <property type="match status" value="1"/>
</dbReference>
<feature type="compositionally biased region" description="Polar residues" evidence="6">
    <location>
        <begin position="860"/>
        <end position="870"/>
    </location>
</feature>
<feature type="compositionally biased region" description="Low complexity" evidence="6">
    <location>
        <begin position="558"/>
        <end position="569"/>
    </location>
</feature>
<feature type="compositionally biased region" description="Polar residues" evidence="6">
    <location>
        <begin position="449"/>
        <end position="507"/>
    </location>
</feature>
<evidence type="ECO:0000256" key="6">
    <source>
        <dbReference type="SAM" id="MobiDB-lite"/>
    </source>
</evidence>
<evidence type="ECO:0000256" key="2">
    <source>
        <dbReference type="ARBA" id="ARBA00022454"/>
    </source>
</evidence>
<feature type="region of interest" description="Disordered" evidence="6">
    <location>
        <begin position="531"/>
        <end position="630"/>
    </location>
</feature>
<reference evidence="9" key="1">
    <citation type="journal article" date="2023" name="G3 (Bethesda)">
        <title>A reference genome for the long-term kleptoplast-retaining sea slug Elysia crispata morphotype clarki.</title>
        <authorList>
            <person name="Eastman K.E."/>
            <person name="Pendleton A.L."/>
            <person name="Shaikh M.A."/>
            <person name="Suttiyut T."/>
            <person name="Ogas R."/>
            <person name="Tomko P."/>
            <person name="Gavelis G."/>
            <person name="Widhalm J.R."/>
            <person name="Wisecaver J.H."/>
        </authorList>
    </citation>
    <scope>NUCLEOTIDE SEQUENCE</scope>
    <source>
        <strain evidence="9">ECLA1</strain>
    </source>
</reference>
<keyword evidence="2" id="KW-0158">Chromosome</keyword>
<evidence type="ECO:0008006" key="11">
    <source>
        <dbReference type="Google" id="ProtNLM"/>
    </source>
</evidence>
<gene>
    <name evidence="9" type="ORF">RRG08_009744</name>
</gene>
<accession>A0AAE0YYP2</accession>
<dbReference type="GO" id="GO:0007094">
    <property type="term" value="P:mitotic spindle assembly checkpoint signaling"/>
    <property type="evidence" value="ECO:0007669"/>
    <property type="project" value="InterPro"/>
</dbReference>
<dbReference type="InterPro" id="IPR013212">
    <property type="entry name" value="Mad3/Bub1_I"/>
</dbReference>
<dbReference type="InterPro" id="IPR015661">
    <property type="entry name" value="Bub1/Mad3"/>
</dbReference>
<evidence type="ECO:0000256" key="3">
    <source>
        <dbReference type="ARBA" id="ARBA00022838"/>
    </source>
</evidence>
<dbReference type="PROSITE" id="PS50011">
    <property type="entry name" value="PROTEIN_KINASE_DOM"/>
    <property type="match status" value="1"/>
</dbReference>
<dbReference type="Pfam" id="PF08311">
    <property type="entry name" value="Mad3_BUB1_I"/>
    <property type="match status" value="1"/>
</dbReference>
<dbReference type="InterPro" id="IPR011009">
    <property type="entry name" value="Kinase-like_dom_sf"/>
</dbReference>
<evidence type="ECO:0000256" key="4">
    <source>
        <dbReference type="ARBA" id="ARBA00023328"/>
    </source>
</evidence>
<dbReference type="Gene3D" id="1.10.510.10">
    <property type="entry name" value="Transferase(Phosphotransferase) domain 1"/>
    <property type="match status" value="1"/>
</dbReference>
<feature type="compositionally biased region" description="Polar residues" evidence="6">
    <location>
        <begin position="900"/>
        <end position="910"/>
    </location>
</feature>
<comment type="subcellular location">
    <subcellularLocation>
        <location evidence="1">Chromosome</location>
        <location evidence="1">Centromere</location>
        <location evidence="1">Kinetochore</location>
    </subcellularLocation>
</comment>
<keyword evidence="3" id="KW-0995">Kinetochore</keyword>
<dbReference type="GO" id="GO:0032991">
    <property type="term" value="C:protein-containing complex"/>
    <property type="evidence" value="ECO:0007669"/>
    <property type="project" value="UniProtKB-ARBA"/>
</dbReference>
<evidence type="ECO:0000313" key="10">
    <source>
        <dbReference type="Proteomes" id="UP001283361"/>
    </source>
</evidence>
<evidence type="ECO:0000313" key="9">
    <source>
        <dbReference type="EMBL" id="KAK3759558.1"/>
    </source>
</evidence>
<feature type="domain" description="Protein kinase" evidence="7">
    <location>
        <begin position="1064"/>
        <end position="1370"/>
    </location>
</feature>
<evidence type="ECO:0000256" key="1">
    <source>
        <dbReference type="ARBA" id="ARBA00004629"/>
    </source>
</evidence>
<dbReference type="SUPFAM" id="SSF56112">
    <property type="entry name" value="Protein kinase-like (PK-like)"/>
    <property type="match status" value="1"/>
</dbReference>
<dbReference type="PANTHER" id="PTHR14030">
    <property type="entry name" value="MITOTIC CHECKPOINT SERINE/THREONINE-PROTEIN KINASE BUB1"/>
    <property type="match status" value="1"/>
</dbReference>
<dbReference type="FunFam" id="1.25.40.430:FF:000003">
    <property type="entry name" value="Checkpoint serine/threonine-protein kinase BUB1"/>
    <property type="match status" value="1"/>
</dbReference>
<keyword evidence="4" id="KW-0137">Centromere</keyword>
<feature type="coiled-coil region" evidence="5">
    <location>
        <begin position="403"/>
        <end position="438"/>
    </location>
</feature>